<organism evidence="1 2">
    <name type="scientific">Streptomyces thioluteus</name>
    <dbReference type="NCBI Taxonomy" id="66431"/>
    <lineage>
        <taxon>Bacteria</taxon>
        <taxon>Bacillati</taxon>
        <taxon>Actinomycetota</taxon>
        <taxon>Actinomycetes</taxon>
        <taxon>Kitasatosporales</taxon>
        <taxon>Streptomycetaceae</taxon>
        <taxon>Streptomyces</taxon>
    </lineage>
</organism>
<proteinExistence type="predicted"/>
<dbReference type="EMBL" id="BAAAXZ010000066">
    <property type="protein sequence ID" value="GAA2921772.1"/>
    <property type="molecule type" value="Genomic_DNA"/>
</dbReference>
<reference evidence="1 2" key="1">
    <citation type="journal article" date="2019" name="Int. J. Syst. Evol. Microbiol.">
        <title>The Global Catalogue of Microorganisms (GCM) 10K type strain sequencing project: providing services to taxonomists for standard genome sequencing and annotation.</title>
        <authorList>
            <consortium name="The Broad Institute Genomics Platform"/>
            <consortium name="The Broad Institute Genome Sequencing Center for Infectious Disease"/>
            <person name="Wu L."/>
            <person name="Ma J."/>
        </authorList>
    </citation>
    <scope>NUCLEOTIDE SEQUENCE [LARGE SCALE GENOMIC DNA]</scope>
    <source>
        <strain evidence="1 2">JCM 4087</strain>
    </source>
</reference>
<dbReference type="Proteomes" id="UP001501102">
    <property type="component" value="Unassembled WGS sequence"/>
</dbReference>
<comment type="caution">
    <text evidence="1">The sequence shown here is derived from an EMBL/GenBank/DDBJ whole genome shotgun (WGS) entry which is preliminary data.</text>
</comment>
<accession>A0ABN3WPL3</accession>
<keyword evidence="2" id="KW-1185">Reference proteome</keyword>
<gene>
    <name evidence="1" type="ORF">GCM10020221_17450</name>
</gene>
<sequence length="565" mass="61467">MSGRDHGARHAADGTGDRPDSGYTWVTACGIGEFVRRMQAIREGERPATDTSEPPRPATAMRALHAFAVERPTADLIEAAQNGHFGYRDAVSVLATAALCRSVKEAADLTSRQWEAESGPSSGDTPKTDDIIRDIARQRTVPDVAAFVRECRTLGKDPLVSKTLCAFTHRSSGRRNLDKALLYLALRDEDCAGEAAELLRRTLAAIDEDATERTAGTGPAEQLDDLVGALHEISPSERILEEWIDGQLRDLGGVSDTIRLVVRLIAGRPPGPDTLAAHVGGAWGRYEIIPLCAQLSTRAPEKCVLVREHLASRRDVRELAEIVADWRASENLAKTTRELLKDIVARGTARTDGPRPLGDLDDLDRSLRHVRADPECGRMLRLVAAEHVDGRSGADLAALLHRIERRGDRWRAAQTIAERLTARALGADSEVGGVLVAYIGALREARDAHTIDTTLKEVADFSHSGQDHRAWVALIADVADRLHRAGLTADGTNLLERCLENEQRVTPEDVGLVVRRLRGAMAESAHWRALLSATVGRWTDAHQRDGAVRELRAAGFHAEAAAVDG</sequence>
<dbReference type="RefSeq" id="WP_344962071.1">
    <property type="nucleotide sequence ID" value="NZ_BAAAXZ010000066.1"/>
</dbReference>
<name>A0ABN3WPL3_STRTU</name>
<evidence type="ECO:0000313" key="1">
    <source>
        <dbReference type="EMBL" id="GAA2921772.1"/>
    </source>
</evidence>
<evidence type="ECO:0000313" key="2">
    <source>
        <dbReference type="Proteomes" id="UP001501102"/>
    </source>
</evidence>
<protein>
    <submittedName>
        <fullName evidence="1">Uncharacterized protein</fullName>
    </submittedName>
</protein>